<organism evidence="1 2">
    <name type="scientific">Toxoplasma gondii TgCATBr9</name>
    <dbReference type="NCBI Taxonomy" id="943120"/>
    <lineage>
        <taxon>Eukaryota</taxon>
        <taxon>Sar</taxon>
        <taxon>Alveolata</taxon>
        <taxon>Apicomplexa</taxon>
        <taxon>Conoidasida</taxon>
        <taxon>Coccidia</taxon>
        <taxon>Eucoccidiorida</taxon>
        <taxon>Eimeriorina</taxon>
        <taxon>Sarcocystidae</taxon>
        <taxon>Toxoplasma</taxon>
    </lineage>
</organism>
<dbReference type="EMBL" id="AFHV02002421">
    <property type="protein sequence ID" value="PUA86429.1"/>
    <property type="molecule type" value="Genomic_DNA"/>
</dbReference>
<comment type="caution">
    <text evidence="1">The sequence shown here is derived from an EMBL/GenBank/DDBJ whole genome shotgun (WGS) entry which is preliminary data.</text>
</comment>
<dbReference type="AlphaFoldDB" id="A0A2T6IM77"/>
<dbReference type="VEuPathDB" id="ToxoDB:TGBR9_214610A"/>
<evidence type="ECO:0000313" key="2">
    <source>
        <dbReference type="Proteomes" id="UP000244488"/>
    </source>
</evidence>
<protein>
    <submittedName>
        <fullName evidence="1">Uncharacterized protein</fullName>
    </submittedName>
</protein>
<gene>
    <name evidence="1" type="ORF">TGBR9_214610A</name>
</gene>
<accession>A0A2T6IM77</accession>
<evidence type="ECO:0000313" key="1">
    <source>
        <dbReference type="EMBL" id="PUA86429.1"/>
    </source>
</evidence>
<proteinExistence type="predicted"/>
<sequence length="37" mass="3958">MLSTCFLDLHLNAPRLSPATTAVVPMHAVPDSPGIRQ</sequence>
<dbReference type="Proteomes" id="UP000244488">
    <property type="component" value="Unassembled WGS sequence"/>
</dbReference>
<name>A0A2T6IM77_TOXGO</name>
<reference evidence="1 2" key="1">
    <citation type="journal article" date="2016" name="Nat. Commun.">
        <title>Local admixture of amplified and diversified secreted pathogenesis determinants shapes mosaic Toxoplasma gondii genomes.</title>
        <authorList>
            <person name="Lorenzi H."/>
            <person name="Khan A."/>
            <person name="Behnke M.S."/>
            <person name="Namasivayam S."/>
            <person name="Swapna L.S."/>
            <person name="Hadjithomas M."/>
            <person name="Karamycheva S."/>
            <person name="Pinney D."/>
            <person name="Brunk B.P."/>
            <person name="Ajioka J.W."/>
            <person name="Ajzenberg D."/>
            <person name="Boothroyd J.C."/>
            <person name="Boyle J.P."/>
            <person name="Darde M.L."/>
            <person name="Diaz-Miranda M.A."/>
            <person name="Dubey J.P."/>
            <person name="Fritz H.M."/>
            <person name="Gennari S.M."/>
            <person name="Gregory B.D."/>
            <person name="Kim K."/>
            <person name="Saeij J.P."/>
            <person name="Su C."/>
            <person name="White M.W."/>
            <person name="Zhu X.Q."/>
            <person name="Howe D.K."/>
            <person name="Rosenthal B.M."/>
            <person name="Grigg M.E."/>
            <person name="Parkinson J."/>
            <person name="Liu L."/>
            <person name="Kissinger J.C."/>
            <person name="Roos D.S."/>
            <person name="Sibley L.D."/>
        </authorList>
    </citation>
    <scope>NUCLEOTIDE SEQUENCE [LARGE SCALE GENOMIC DNA]</scope>
    <source>
        <strain evidence="1 2">TgCATBr9</strain>
    </source>
</reference>